<organism evidence="3 4">
    <name type="scientific">Spirosoma flavum</name>
    <dbReference type="NCBI Taxonomy" id="2048557"/>
    <lineage>
        <taxon>Bacteria</taxon>
        <taxon>Pseudomonadati</taxon>
        <taxon>Bacteroidota</taxon>
        <taxon>Cytophagia</taxon>
        <taxon>Cytophagales</taxon>
        <taxon>Cytophagaceae</taxon>
        <taxon>Spirosoma</taxon>
    </lineage>
</organism>
<feature type="signal peptide" evidence="1">
    <location>
        <begin position="1"/>
        <end position="22"/>
    </location>
</feature>
<gene>
    <name evidence="3" type="ORF">ACFS25_01575</name>
</gene>
<dbReference type="InterPro" id="IPR001910">
    <property type="entry name" value="Inosine/uridine_hydrolase_dom"/>
</dbReference>
<keyword evidence="4" id="KW-1185">Reference proteome</keyword>
<keyword evidence="3" id="KW-0378">Hydrolase</keyword>
<accession>A0ABW6AEM8</accession>
<dbReference type="Gene3D" id="3.90.245.10">
    <property type="entry name" value="Ribonucleoside hydrolase-like"/>
    <property type="match status" value="1"/>
</dbReference>
<feature type="domain" description="Inosine/uridine-preferring nucleoside hydrolase" evidence="2">
    <location>
        <begin position="33"/>
        <end position="234"/>
    </location>
</feature>
<dbReference type="PANTHER" id="PTHR43264">
    <property type="match status" value="1"/>
</dbReference>
<keyword evidence="1" id="KW-0732">Signal</keyword>
<dbReference type="Pfam" id="PF01156">
    <property type="entry name" value="IU_nuc_hydro"/>
    <property type="match status" value="1"/>
</dbReference>
<dbReference type="SUPFAM" id="SSF53590">
    <property type="entry name" value="Nucleoside hydrolase"/>
    <property type="match status" value="1"/>
</dbReference>
<dbReference type="InterPro" id="IPR036452">
    <property type="entry name" value="Ribo_hydro-like"/>
</dbReference>
<reference evidence="4" key="1">
    <citation type="journal article" date="2019" name="Int. J. Syst. Evol. Microbiol.">
        <title>The Global Catalogue of Microorganisms (GCM) 10K type strain sequencing project: providing services to taxonomists for standard genome sequencing and annotation.</title>
        <authorList>
            <consortium name="The Broad Institute Genomics Platform"/>
            <consortium name="The Broad Institute Genome Sequencing Center for Infectious Disease"/>
            <person name="Wu L."/>
            <person name="Ma J."/>
        </authorList>
    </citation>
    <scope>NUCLEOTIDE SEQUENCE [LARGE SCALE GENOMIC DNA]</scope>
    <source>
        <strain evidence="4">KCTC 52490</strain>
    </source>
</reference>
<feature type="chain" id="PRO_5046991754" evidence="1">
    <location>
        <begin position="23"/>
        <end position="336"/>
    </location>
</feature>
<evidence type="ECO:0000313" key="3">
    <source>
        <dbReference type="EMBL" id="MFD2932449.1"/>
    </source>
</evidence>
<dbReference type="PANTHER" id="PTHR43264:SF1">
    <property type="entry name" value="INOSINE_URIDINE-PREFERRING NUCLEOSIDE HYDROLASE DOMAIN-CONTAINING PROTEIN"/>
    <property type="match status" value="1"/>
</dbReference>
<name>A0ABW6AEM8_9BACT</name>
<evidence type="ECO:0000313" key="4">
    <source>
        <dbReference type="Proteomes" id="UP001597512"/>
    </source>
</evidence>
<dbReference type="RefSeq" id="WP_381496647.1">
    <property type="nucleotide sequence ID" value="NZ_JBHUOM010000001.1"/>
</dbReference>
<proteinExistence type="predicted"/>
<dbReference type="EMBL" id="JBHUOM010000001">
    <property type="protein sequence ID" value="MFD2932449.1"/>
    <property type="molecule type" value="Genomic_DNA"/>
</dbReference>
<dbReference type="Proteomes" id="UP001597512">
    <property type="component" value="Unassembled WGS sequence"/>
</dbReference>
<dbReference type="GO" id="GO:0016787">
    <property type="term" value="F:hydrolase activity"/>
    <property type="evidence" value="ECO:0007669"/>
    <property type="project" value="UniProtKB-KW"/>
</dbReference>
<sequence>MIRTYLFLASVLLTLTAGLVHGQSDKKSQAIPVIFDTDMGPDYDDVGAIALLHAFADEGQARILATIASTNYPNVTPVLSVLNTYFNRPNIPIGVPKGKAISDKDSQHWSDTLVVRYPHTVRSNDDMPDAVALYRQILAKQPDHSVTVITVGFLTNLADLLDSKPDQYSKLTGKALVAQKVKNLVSMAGKFPNGREYNVFRDSSSSRIVFANWPTPILMSGFEIGEQIHSGLPLTQNTRIQHSPVKDVFTISLPKSADDKNGRMSWDQTAVLVGVRGHEPYYSIKSGRLTMNADGSNGWDDSGKGHQYLVEKIPSSQVEVLINKLMQHQPGKKQLE</sequence>
<protein>
    <submittedName>
        <fullName evidence="3">Nucleoside hydrolase</fullName>
    </submittedName>
</protein>
<evidence type="ECO:0000256" key="1">
    <source>
        <dbReference type="SAM" id="SignalP"/>
    </source>
</evidence>
<comment type="caution">
    <text evidence="3">The sequence shown here is derived from an EMBL/GenBank/DDBJ whole genome shotgun (WGS) entry which is preliminary data.</text>
</comment>
<evidence type="ECO:0000259" key="2">
    <source>
        <dbReference type="Pfam" id="PF01156"/>
    </source>
</evidence>